<dbReference type="STRING" id="40998.A0A2P8A5S4"/>
<protein>
    <submittedName>
        <fullName evidence="3">Protein SIP5</fullName>
    </submittedName>
</protein>
<reference evidence="3 4" key="1">
    <citation type="submission" date="2017-05" db="EMBL/GenBank/DDBJ databases">
        <title>Draft genome sequence of Elsinoe australis.</title>
        <authorList>
            <person name="Cheng Q."/>
        </authorList>
    </citation>
    <scope>NUCLEOTIDE SEQUENCE [LARGE SCALE GENOMIC DNA]</scope>
    <source>
        <strain evidence="3 4">NL1</strain>
    </source>
</reference>
<dbReference type="Pfam" id="PF10281">
    <property type="entry name" value="Ish1"/>
    <property type="match status" value="5"/>
</dbReference>
<dbReference type="OrthoDB" id="2527403at2759"/>
<dbReference type="Proteomes" id="UP000243723">
    <property type="component" value="Unassembled WGS sequence"/>
</dbReference>
<dbReference type="InterPro" id="IPR018803">
    <property type="entry name" value="Ish1/Msc1-like"/>
</dbReference>
<feature type="compositionally biased region" description="Low complexity" evidence="1">
    <location>
        <begin position="388"/>
        <end position="420"/>
    </location>
</feature>
<keyword evidence="2" id="KW-0732">Signal</keyword>
<gene>
    <name evidence="3" type="ORF">B9Z65_4687</name>
</gene>
<comment type="caution">
    <text evidence="3">The sequence shown here is derived from an EMBL/GenBank/DDBJ whole genome shotgun (WGS) entry which is preliminary data.</text>
</comment>
<feature type="region of interest" description="Disordered" evidence="1">
    <location>
        <begin position="367"/>
        <end position="420"/>
    </location>
</feature>
<feature type="signal peptide" evidence="2">
    <location>
        <begin position="1"/>
        <end position="20"/>
    </location>
</feature>
<dbReference type="AlphaFoldDB" id="A0A2P8A5S4"/>
<name>A0A2P8A5S4_9PEZI</name>
<evidence type="ECO:0000313" key="3">
    <source>
        <dbReference type="EMBL" id="PSK55809.1"/>
    </source>
</evidence>
<evidence type="ECO:0000256" key="2">
    <source>
        <dbReference type="SAM" id="SignalP"/>
    </source>
</evidence>
<feature type="chain" id="PRO_5015143762" evidence="2">
    <location>
        <begin position="21"/>
        <end position="420"/>
    </location>
</feature>
<organism evidence="3 4">
    <name type="scientific">Elsinoe australis</name>
    <dbReference type="NCBI Taxonomy" id="40998"/>
    <lineage>
        <taxon>Eukaryota</taxon>
        <taxon>Fungi</taxon>
        <taxon>Dikarya</taxon>
        <taxon>Ascomycota</taxon>
        <taxon>Pezizomycotina</taxon>
        <taxon>Dothideomycetes</taxon>
        <taxon>Dothideomycetidae</taxon>
        <taxon>Myriangiales</taxon>
        <taxon>Elsinoaceae</taxon>
        <taxon>Elsinoe</taxon>
    </lineage>
</organism>
<dbReference type="EMBL" id="NHZQ01000066">
    <property type="protein sequence ID" value="PSK55809.1"/>
    <property type="molecule type" value="Genomic_DNA"/>
</dbReference>
<keyword evidence="4" id="KW-1185">Reference proteome</keyword>
<evidence type="ECO:0000313" key="4">
    <source>
        <dbReference type="Proteomes" id="UP000243723"/>
    </source>
</evidence>
<sequence>MRFSFLTAATVALAAEGTVASTWFSKAAYNKWHENELERWLSDHNIPHPTPADRKDLIDTVNKNWEENVARPYNSWDTNQLQKYLSSQGQQVQKGAEKNKDSLVNQVKNSWSETADQASSAYSSVQDWIFDSWTDSQLKSFLDYNKIPNPTPRNRDSLLQSARGNYQTVADKLKETTAYPGNWLYESWSDSDLKAWLDERGIPAPQPNNRDKLIASVRRNSRVSSGKAASYASQLSSSAAAAQATLTDQLINSWDDNKLKQWLDEQGIKIPQGSRKNELQALVRKQRARLTGGNVSASAASAYGAATSSAGNSYATATNDLYSQGKQWYDWALAQIGMGSEEAKASISSVSSAASSYASSLSSVADKSASSASKQAEKTSGDVNAAMSSARAEATKSASSASRSASASAKSASASIKNEL</sequence>
<accession>A0A2P8A5S4</accession>
<proteinExistence type="predicted"/>
<evidence type="ECO:0000256" key="1">
    <source>
        <dbReference type="SAM" id="MobiDB-lite"/>
    </source>
</evidence>